<evidence type="ECO:0000313" key="2">
    <source>
        <dbReference type="Proteomes" id="UP000250321"/>
    </source>
</evidence>
<gene>
    <name evidence="1" type="ORF">Pyn_21592</name>
</gene>
<dbReference type="EMBL" id="PJQY01001848">
    <property type="protein sequence ID" value="PQP99041.1"/>
    <property type="molecule type" value="Genomic_DNA"/>
</dbReference>
<keyword evidence="2" id="KW-1185">Reference proteome</keyword>
<dbReference type="AlphaFoldDB" id="A0A314XX41"/>
<dbReference type="OrthoDB" id="10480109at2759"/>
<name>A0A314XX41_PRUYE</name>
<comment type="caution">
    <text evidence="1">The sequence shown here is derived from an EMBL/GenBank/DDBJ whole genome shotgun (WGS) entry which is preliminary data.</text>
</comment>
<reference evidence="1 2" key="1">
    <citation type="submission" date="2018-02" db="EMBL/GenBank/DDBJ databases">
        <title>Draft genome of wild Prunus yedoensis var. nudiflora.</title>
        <authorList>
            <person name="Baek S."/>
            <person name="Kim J.-H."/>
            <person name="Choi K."/>
            <person name="Kim G.-B."/>
            <person name="Cho A."/>
            <person name="Jang H."/>
            <person name="Shin C.-H."/>
            <person name="Yu H.-J."/>
            <person name="Mun J.-H."/>
        </authorList>
    </citation>
    <scope>NUCLEOTIDE SEQUENCE [LARGE SCALE GENOMIC DNA]</scope>
    <source>
        <strain evidence="2">cv. Jeju island</strain>
        <tissue evidence="1">Leaf</tissue>
    </source>
</reference>
<protein>
    <submittedName>
        <fullName evidence="1">Uncharacterized protein</fullName>
    </submittedName>
</protein>
<proteinExistence type="predicted"/>
<organism evidence="1 2">
    <name type="scientific">Prunus yedoensis var. nudiflora</name>
    <dbReference type="NCBI Taxonomy" id="2094558"/>
    <lineage>
        <taxon>Eukaryota</taxon>
        <taxon>Viridiplantae</taxon>
        <taxon>Streptophyta</taxon>
        <taxon>Embryophyta</taxon>
        <taxon>Tracheophyta</taxon>
        <taxon>Spermatophyta</taxon>
        <taxon>Magnoliopsida</taxon>
        <taxon>eudicotyledons</taxon>
        <taxon>Gunneridae</taxon>
        <taxon>Pentapetalae</taxon>
        <taxon>rosids</taxon>
        <taxon>fabids</taxon>
        <taxon>Rosales</taxon>
        <taxon>Rosaceae</taxon>
        <taxon>Amygdaloideae</taxon>
        <taxon>Amygdaleae</taxon>
        <taxon>Prunus</taxon>
    </lineage>
</organism>
<evidence type="ECO:0000313" key="1">
    <source>
        <dbReference type="EMBL" id="PQP99041.1"/>
    </source>
</evidence>
<dbReference type="Proteomes" id="UP000250321">
    <property type="component" value="Unassembled WGS sequence"/>
</dbReference>
<sequence length="107" mass="12087">MKSKTTARMGFIYTRHRPVTLRRVGCHRLFWANATGNCNLKQRPTLRKLSSLRVWCVGGWNGPWGYRLITGVPSEFGPLSNNSGCTCACDACCNVVWECCQTRRFGI</sequence>
<accession>A0A314XX41</accession>